<feature type="compositionally biased region" description="Low complexity" evidence="1">
    <location>
        <begin position="688"/>
        <end position="703"/>
    </location>
</feature>
<organism evidence="3 4">
    <name type="scientific">Granulosicoccus antarcticus IMCC3135</name>
    <dbReference type="NCBI Taxonomy" id="1192854"/>
    <lineage>
        <taxon>Bacteria</taxon>
        <taxon>Pseudomonadati</taxon>
        <taxon>Pseudomonadota</taxon>
        <taxon>Gammaproteobacteria</taxon>
        <taxon>Chromatiales</taxon>
        <taxon>Granulosicoccaceae</taxon>
        <taxon>Granulosicoccus</taxon>
    </lineage>
</organism>
<dbReference type="InterPro" id="IPR021136">
    <property type="entry name" value="Flagellar_hook_control-like_C"/>
</dbReference>
<evidence type="ECO:0000259" key="2">
    <source>
        <dbReference type="Pfam" id="PF02120"/>
    </source>
</evidence>
<evidence type="ECO:0000256" key="1">
    <source>
        <dbReference type="SAM" id="MobiDB-lite"/>
    </source>
</evidence>
<dbReference type="PANTHER" id="PTHR37533:SF2">
    <property type="entry name" value="FLAGELLAR HOOK-LENGTH CONTROL PROTEIN"/>
    <property type="match status" value="1"/>
</dbReference>
<feature type="region of interest" description="Disordered" evidence="1">
    <location>
        <begin position="19"/>
        <end position="70"/>
    </location>
</feature>
<reference evidence="3 4" key="1">
    <citation type="submission" date="2016-12" db="EMBL/GenBank/DDBJ databases">
        <authorList>
            <person name="Song W.-J."/>
            <person name="Kurnit D.M."/>
        </authorList>
    </citation>
    <scope>NUCLEOTIDE SEQUENCE [LARGE SCALE GENOMIC DNA]</scope>
    <source>
        <strain evidence="3 4">IMCC3135</strain>
    </source>
</reference>
<accession>A0A2Z2NQ38</accession>
<proteinExistence type="predicted"/>
<dbReference type="KEGG" id="gai:IMCC3135_08395"/>
<feature type="domain" description="Flagellar hook-length control protein-like C-terminal" evidence="2">
    <location>
        <begin position="594"/>
        <end position="675"/>
    </location>
</feature>
<evidence type="ECO:0000313" key="4">
    <source>
        <dbReference type="Proteomes" id="UP000250079"/>
    </source>
</evidence>
<dbReference type="Gene3D" id="3.30.750.140">
    <property type="match status" value="1"/>
</dbReference>
<dbReference type="RefSeq" id="WP_088917169.1">
    <property type="nucleotide sequence ID" value="NZ_CP018632.1"/>
</dbReference>
<dbReference type="PANTHER" id="PTHR37533">
    <property type="entry name" value="FLAGELLAR HOOK-LENGTH CONTROL PROTEIN"/>
    <property type="match status" value="1"/>
</dbReference>
<dbReference type="OrthoDB" id="1792985at2"/>
<feature type="compositionally biased region" description="Basic and acidic residues" evidence="1">
    <location>
        <begin position="661"/>
        <end position="674"/>
    </location>
</feature>
<feature type="region of interest" description="Disordered" evidence="1">
    <location>
        <begin position="661"/>
        <end position="721"/>
    </location>
</feature>
<dbReference type="InterPro" id="IPR052563">
    <property type="entry name" value="FliK"/>
</dbReference>
<feature type="region of interest" description="Disordered" evidence="1">
    <location>
        <begin position="183"/>
        <end position="222"/>
    </location>
</feature>
<dbReference type="Pfam" id="PF02120">
    <property type="entry name" value="Flg_hook"/>
    <property type="match status" value="1"/>
</dbReference>
<gene>
    <name evidence="3" type="ORF">IMCC3135_08395</name>
</gene>
<dbReference type="InterPro" id="IPR038610">
    <property type="entry name" value="FliK-like_C_sf"/>
</dbReference>
<sequence length="749" mass="76995">MPEQNTIISGGTPALMQTLKSSKGELQAGGDTPENGSSLFSSNLSQALEQLTNTSASPSPGQRVNEQSQAAALAELKGSANAPGTEQINPVISGRLPKGTDQSILAGGEVVVSPKLNEVEMLVEGVSTTLNAESAVAENAESTFEPATQNAAIERYVPLSSAVAAADGTTALQTEEAQALRLNDTLTPPPPPPAAAAAGGGSTTLQREGAQAPKLNSTLTPSTVAVDGGMTTVQAQTSPELPLKGTVIPAVPKAVLPENTVGAPNSSIASNLPEELAETTGQAISIARAGQSDPGAVPSKTVVVPELTAPVTSIQTDTRATALDLPVKEGLKAKVDHFGGQQPVAPAMLKPSVQQSPEATLLTASTGNAGTGISGETTNAVHAPITPALAAQVDKNTLLQPSQASNGDAVKPLVTNNEGVKQAEVSVLQLQQNIEVANKEVVKVASTPLQGTELAAVKLPLLQPVEMVQTVASRLAAHRLNSNSINSVAHSELPQSTLPVSAADGQTLMAAPDAKTTVQQRIATAEALLSKMSVDTNDAVLNKADADNSLAAIPVTNVATVTGVRTDAMSAPVTQAPFNIPLDSADAESALTGNVKWMANEGVKNAFMTVTPNGMGPISVKIGIEGDQMEVSITAAQHNTREALESMLPRLREQLAVQGHESVKVDVSDGKSEQSRSGNGQTFADSRGSAGSGSQENQSNSSNHQEKTEYGRTSGLDMVPDSFMAEDLQRVAARVTGENHDRPVFDAYV</sequence>
<dbReference type="Proteomes" id="UP000250079">
    <property type="component" value="Chromosome"/>
</dbReference>
<dbReference type="EMBL" id="CP018632">
    <property type="protein sequence ID" value="ASJ71778.1"/>
    <property type="molecule type" value="Genomic_DNA"/>
</dbReference>
<feature type="compositionally biased region" description="Polar residues" evidence="1">
    <location>
        <begin position="34"/>
        <end position="70"/>
    </location>
</feature>
<dbReference type="AlphaFoldDB" id="A0A2Z2NQ38"/>
<evidence type="ECO:0000313" key="3">
    <source>
        <dbReference type="EMBL" id="ASJ71778.1"/>
    </source>
</evidence>
<feature type="compositionally biased region" description="Polar residues" evidence="1">
    <location>
        <begin position="675"/>
        <end position="684"/>
    </location>
</feature>
<protein>
    <recommendedName>
        <fullName evidence="2">Flagellar hook-length control protein-like C-terminal domain-containing protein</fullName>
    </recommendedName>
</protein>
<dbReference type="CDD" id="cd17470">
    <property type="entry name" value="T3SS_Flik_C"/>
    <property type="match status" value="1"/>
</dbReference>
<keyword evidence="4" id="KW-1185">Reference proteome</keyword>
<name>A0A2Z2NQ38_9GAMM</name>